<sequence length="67" mass="7701">MNIAINGFGRIGRMILRAAIENDAEINIINIIKDPSQICSAYAASLFKHDSSQRRYFRKVCYDEKHL</sequence>
<dbReference type="GeneID" id="126878563"/>
<protein>
    <recommendedName>
        <fullName evidence="1">Glyceraldehyde 3-phosphate dehydrogenase NAD(P) binding domain-containing protein</fullName>
    </recommendedName>
</protein>
<dbReference type="InterPro" id="IPR036291">
    <property type="entry name" value="NAD(P)-bd_dom_sf"/>
</dbReference>
<evidence type="ECO:0000313" key="3">
    <source>
        <dbReference type="Proteomes" id="UP001652700"/>
    </source>
</evidence>
<dbReference type="Gene3D" id="3.40.50.720">
    <property type="entry name" value="NAD(P)-binding Rossmann-like Domain"/>
    <property type="match status" value="1"/>
</dbReference>
<proteinExistence type="predicted"/>
<accession>A0ABM5JH90</accession>
<dbReference type="Proteomes" id="UP001652700">
    <property type="component" value="Unplaced"/>
</dbReference>
<dbReference type="SUPFAM" id="SSF51735">
    <property type="entry name" value="NAD(P)-binding Rossmann-fold domains"/>
    <property type="match status" value="1"/>
</dbReference>
<keyword evidence="3" id="KW-1185">Reference proteome</keyword>
<name>A0ABM5JH90_DIAVI</name>
<organism evidence="2 3">
    <name type="scientific">Diabrotica virgifera virgifera</name>
    <name type="common">western corn rootworm</name>
    <dbReference type="NCBI Taxonomy" id="50390"/>
    <lineage>
        <taxon>Eukaryota</taxon>
        <taxon>Metazoa</taxon>
        <taxon>Ecdysozoa</taxon>
        <taxon>Arthropoda</taxon>
        <taxon>Hexapoda</taxon>
        <taxon>Insecta</taxon>
        <taxon>Pterygota</taxon>
        <taxon>Neoptera</taxon>
        <taxon>Endopterygota</taxon>
        <taxon>Coleoptera</taxon>
        <taxon>Polyphaga</taxon>
        <taxon>Cucujiformia</taxon>
        <taxon>Chrysomeloidea</taxon>
        <taxon>Chrysomelidae</taxon>
        <taxon>Galerucinae</taxon>
        <taxon>Diabroticina</taxon>
        <taxon>Diabroticites</taxon>
        <taxon>Diabrotica</taxon>
    </lineage>
</organism>
<reference evidence="2" key="1">
    <citation type="submission" date="2025-05" db="UniProtKB">
        <authorList>
            <consortium name="EnsemblMetazoa"/>
        </authorList>
    </citation>
    <scope>IDENTIFICATION</scope>
</reference>
<dbReference type="Pfam" id="PF00044">
    <property type="entry name" value="Gp_dh_N"/>
    <property type="match status" value="1"/>
</dbReference>
<evidence type="ECO:0000313" key="2">
    <source>
        <dbReference type="EnsemblMetazoa" id="XP_050497306.1"/>
    </source>
</evidence>
<evidence type="ECO:0000259" key="1">
    <source>
        <dbReference type="Pfam" id="PF00044"/>
    </source>
</evidence>
<dbReference type="RefSeq" id="XP_050497306.1">
    <property type="nucleotide sequence ID" value="XM_050641349.1"/>
</dbReference>
<feature type="domain" description="Glyceraldehyde 3-phosphate dehydrogenase NAD(P) binding" evidence="1">
    <location>
        <begin position="1"/>
        <end position="67"/>
    </location>
</feature>
<dbReference type="EnsemblMetazoa" id="XM_050641349.1">
    <property type="protein sequence ID" value="XP_050497306.1"/>
    <property type="gene ID" value="LOC126878563"/>
</dbReference>
<dbReference type="InterPro" id="IPR020828">
    <property type="entry name" value="GlycerAld_3-P_DH_NAD(P)-bd"/>
</dbReference>